<dbReference type="EMBL" id="FUWJ01000001">
    <property type="protein sequence ID" value="SJZ37621.1"/>
    <property type="molecule type" value="Genomic_DNA"/>
</dbReference>
<sequence>MRKSLCDAKILGVVTALSDQMLTAHRHTTYPCRMEQTPLGEQLQFAGGAMSKAGTAKDRVNDALSRLESMVEERLRAEKARADELTARLGKLEQQHEELKRVATEVEGRLERAMEYIRSLLAADQN</sequence>
<proteinExistence type="predicted"/>
<name>A0A1T4K5C9_9HYPH</name>
<keyword evidence="1" id="KW-0175">Coiled coil</keyword>
<evidence type="ECO:0000256" key="1">
    <source>
        <dbReference type="SAM" id="Coils"/>
    </source>
</evidence>
<feature type="coiled-coil region" evidence="1">
    <location>
        <begin position="75"/>
        <end position="109"/>
    </location>
</feature>
<evidence type="ECO:0000313" key="3">
    <source>
        <dbReference type="Proteomes" id="UP000190092"/>
    </source>
</evidence>
<reference evidence="3" key="1">
    <citation type="submission" date="2017-02" db="EMBL/GenBank/DDBJ databases">
        <authorList>
            <person name="Varghese N."/>
            <person name="Submissions S."/>
        </authorList>
    </citation>
    <scope>NUCLEOTIDE SEQUENCE [LARGE SCALE GENOMIC DNA]</scope>
    <source>
        <strain evidence="3">ATCC 27094</strain>
    </source>
</reference>
<dbReference type="STRING" id="225324.SAMN02745126_00727"/>
<organism evidence="2 3">
    <name type="scientific">Enhydrobacter aerosaccus</name>
    <dbReference type="NCBI Taxonomy" id="225324"/>
    <lineage>
        <taxon>Bacteria</taxon>
        <taxon>Pseudomonadati</taxon>
        <taxon>Pseudomonadota</taxon>
        <taxon>Alphaproteobacteria</taxon>
        <taxon>Hyphomicrobiales</taxon>
        <taxon>Enhydrobacter</taxon>
    </lineage>
</organism>
<protein>
    <submittedName>
        <fullName evidence="2">Uncharacterized protein</fullName>
    </submittedName>
</protein>
<keyword evidence="3" id="KW-1185">Reference proteome</keyword>
<dbReference type="Proteomes" id="UP000190092">
    <property type="component" value="Unassembled WGS sequence"/>
</dbReference>
<dbReference type="AlphaFoldDB" id="A0A1T4K5C9"/>
<gene>
    <name evidence="2" type="ORF">SAMN02745126_00727</name>
</gene>
<evidence type="ECO:0000313" key="2">
    <source>
        <dbReference type="EMBL" id="SJZ37621.1"/>
    </source>
</evidence>
<accession>A0A1T4K5C9</accession>